<comment type="caution">
    <text evidence="2">The sequence shown here is derived from an EMBL/GenBank/DDBJ whole genome shotgun (WGS) entry which is preliminary data.</text>
</comment>
<gene>
    <name evidence="2" type="ORF">AVEN_186181_1</name>
</gene>
<reference evidence="2 3" key="1">
    <citation type="journal article" date="2019" name="Sci. Rep.">
        <title>Orb-weaving spider Araneus ventricosus genome elucidates the spidroin gene catalogue.</title>
        <authorList>
            <person name="Kono N."/>
            <person name="Nakamura H."/>
            <person name="Ohtoshi R."/>
            <person name="Moran D.A.P."/>
            <person name="Shinohara A."/>
            <person name="Yoshida Y."/>
            <person name="Fujiwara M."/>
            <person name="Mori M."/>
            <person name="Tomita M."/>
            <person name="Arakawa K."/>
        </authorList>
    </citation>
    <scope>NUCLEOTIDE SEQUENCE [LARGE SCALE GENOMIC DNA]</scope>
</reference>
<protein>
    <submittedName>
        <fullName evidence="2">Uncharacterized protein</fullName>
    </submittedName>
</protein>
<dbReference type="OrthoDB" id="6435150at2759"/>
<dbReference type="PANTHER" id="PTHR46888:SF1">
    <property type="entry name" value="RIBONUCLEASE H"/>
    <property type="match status" value="1"/>
</dbReference>
<accession>A0A4Y2GDI3</accession>
<proteinExistence type="predicted"/>
<evidence type="ECO:0000256" key="1">
    <source>
        <dbReference type="SAM" id="MobiDB-lite"/>
    </source>
</evidence>
<evidence type="ECO:0000313" key="2">
    <source>
        <dbReference type="EMBL" id="GBM51892.1"/>
    </source>
</evidence>
<name>A0A4Y2GDI3_ARAVE</name>
<keyword evidence="3" id="KW-1185">Reference proteome</keyword>
<dbReference type="Proteomes" id="UP000499080">
    <property type="component" value="Unassembled WGS sequence"/>
</dbReference>
<feature type="region of interest" description="Disordered" evidence="1">
    <location>
        <begin position="64"/>
        <end position="90"/>
    </location>
</feature>
<evidence type="ECO:0000313" key="3">
    <source>
        <dbReference type="Proteomes" id="UP000499080"/>
    </source>
</evidence>
<dbReference type="PANTHER" id="PTHR46888">
    <property type="entry name" value="ZINC KNUCKLE DOMAINCONTAINING PROTEIN-RELATED"/>
    <property type="match status" value="1"/>
</dbReference>
<organism evidence="2 3">
    <name type="scientific">Araneus ventricosus</name>
    <name type="common">Orbweaver spider</name>
    <name type="synonym">Epeira ventricosa</name>
    <dbReference type="NCBI Taxonomy" id="182803"/>
    <lineage>
        <taxon>Eukaryota</taxon>
        <taxon>Metazoa</taxon>
        <taxon>Ecdysozoa</taxon>
        <taxon>Arthropoda</taxon>
        <taxon>Chelicerata</taxon>
        <taxon>Arachnida</taxon>
        <taxon>Araneae</taxon>
        <taxon>Araneomorphae</taxon>
        <taxon>Entelegynae</taxon>
        <taxon>Araneoidea</taxon>
        <taxon>Araneidae</taxon>
        <taxon>Araneus</taxon>
    </lineage>
</organism>
<dbReference type="AlphaFoldDB" id="A0A4Y2GDI3"/>
<dbReference type="EMBL" id="BGPR01001354">
    <property type="protein sequence ID" value="GBM51892.1"/>
    <property type="molecule type" value="Genomic_DNA"/>
</dbReference>
<sequence length="233" mass="26857">MASVAKAVKVDLLSLAAEDGLGASSNLGSLELIKMIQSSSDLSSSQQDTFKNILKALTSAKIRKEKEQKEEKERELAATEREKETEFAAKEKEKERKNELLLKKMELEIEAKKVQSTTEERVKSSFDVHRLLIQKFDPKVGDISLYLTLFERQVKRAKVPEELWVSHLIGLLLNDMAQLIASELEEVTGNYEQVKQILLKRYKFSAEMLRQMFYKYSKNADGTWNDFVYELRK</sequence>